<dbReference type="RefSeq" id="WP_269877256.1">
    <property type="nucleotide sequence ID" value="NZ_JAPZVM010000003.1"/>
</dbReference>
<evidence type="ECO:0000256" key="8">
    <source>
        <dbReference type="PROSITE-ProRule" id="PRU01360"/>
    </source>
</evidence>
<name>A0ABT4PGJ1_9BACT</name>
<evidence type="ECO:0000256" key="4">
    <source>
        <dbReference type="ARBA" id="ARBA00022692"/>
    </source>
</evidence>
<dbReference type="SUPFAM" id="SSF49464">
    <property type="entry name" value="Carboxypeptidase regulatory domain-like"/>
    <property type="match status" value="1"/>
</dbReference>
<dbReference type="PANTHER" id="PTHR30069">
    <property type="entry name" value="TONB-DEPENDENT OUTER MEMBRANE RECEPTOR"/>
    <property type="match status" value="1"/>
</dbReference>
<evidence type="ECO:0000313" key="13">
    <source>
        <dbReference type="Proteomes" id="UP001141933"/>
    </source>
</evidence>
<feature type="region of interest" description="Disordered" evidence="9">
    <location>
        <begin position="975"/>
        <end position="1008"/>
    </location>
</feature>
<dbReference type="Gene3D" id="2.40.170.20">
    <property type="entry name" value="TonB-dependent receptor, beta-barrel domain"/>
    <property type="match status" value="1"/>
</dbReference>
<dbReference type="InterPro" id="IPR023996">
    <property type="entry name" value="TonB-dep_OMP_SusC/RagA"/>
</dbReference>
<comment type="subcellular location">
    <subcellularLocation>
        <location evidence="1 8">Cell outer membrane</location>
        <topology evidence="1 8">Multi-pass membrane protein</topology>
    </subcellularLocation>
</comment>
<evidence type="ECO:0000256" key="3">
    <source>
        <dbReference type="ARBA" id="ARBA00022452"/>
    </source>
</evidence>
<protein>
    <submittedName>
        <fullName evidence="12">TonB-dependent receptor</fullName>
    </submittedName>
</protein>
<evidence type="ECO:0000313" key="12">
    <source>
        <dbReference type="EMBL" id="MCZ8372174.1"/>
    </source>
</evidence>
<gene>
    <name evidence="12" type="ORF">O6P32_05540</name>
</gene>
<evidence type="ECO:0000256" key="6">
    <source>
        <dbReference type="ARBA" id="ARBA00023136"/>
    </source>
</evidence>
<dbReference type="NCBIfam" id="TIGR04057">
    <property type="entry name" value="SusC_RagA_signa"/>
    <property type="match status" value="1"/>
</dbReference>
<evidence type="ECO:0000256" key="9">
    <source>
        <dbReference type="SAM" id="MobiDB-lite"/>
    </source>
</evidence>
<dbReference type="InterPro" id="IPR011662">
    <property type="entry name" value="Secretin/TonB_short_N"/>
</dbReference>
<evidence type="ECO:0000256" key="2">
    <source>
        <dbReference type="ARBA" id="ARBA00022448"/>
    </source>
</evidence>
<comment type="caution">
    <text evidence="12">The sequence shown here is derived from an EMBL/GenBank/DDBJ whole genome shotgun (WGS) entry which is preliminary data.</text>
</comment>
<dbReference type="SMART" id="SM00965">
    <property type="entry name" value="STN"/>
    <property type="match status" value="1"/>
</dbReference>
<keyword evidence="5 10" id="KW-0732">Signal</keyword>
<evidence type="ECO:0000259" key="11">
    <source>
        <dbReference type="SMART" id="SM00965"/>
    </source>
</evidence>
<dbReference type="Pfam" id="PF07660">
    <property type="entry name" value="STN"/>
    <property type="match status" value="1"/>
</dbReference>
<keyword evidence="3 8" id="KW-1134">Transmembrane beta strand</keyword>
<dbReference type="InterPro" id="IPR008969">
    <property type="entry name" value="CarboxyPept-like_regulatory"/>
</dbReference>
<dbReference type="Pfam" id="PF07715">
    <property type="entry name" value="Plug"/>
    <property type="match status" value="1"/>
</dbReference>
<dbReference type="InterPro" id="IPR036942">
    <property type="entry name" value="Beta-barrel_TonB_sf"/>
</dbReference>
<dbReference type="InterPro" id="IPR037066">
    <property type="entry name" value="Plug_dom_sf"/>
</dbReference>
<accession>A0ABT4PGJ1</accession>
<dbReference type="Gene3D" id="2.60.40.1120">
    <property type="entry name" value="Carboxypeptidase-like, regulatory domain"/>
    <property type="match status" value="1"/>
</dbReference>
<dbReference type="InterPro" id="IPR012910">
    <property type="entry name" value="Plug_dom"/>
</dbReference>
<organism evidence="12 13">
    <name type="scientific">Phocaeicola acetigenes</name>
    <dbReference type="NCBI Taxonomy" id="3016083"/>
    <lineage>
        <taxon>Bacteria</taxon>
        <taxon>Pseudomonadati</taxon>
        <taxon>Bacteroidota</taxon>
        <taxon>Bacteroidia</taxon>
        <taxon>Bacteroidales</taxon>
        <taxon>Bacteroidaceae</taxon>
        <taxon>Phocaeicola</taxon>
    </lineage>
</organism>
<dbReference type="PANTHER" id="PTHR30069:SF29">
    <property type="entry name" value="HEMOGLOBIN AND HEMOGLOBIN-HAPTOGLOBIN-BINDING PROTEIN 1-RELATED"/>
    <property type="match status" value="1"/>
</dbReference>
<keyword evidence="6 8" id="KW-0472">Membrane</keyword>
<evidence type="ECO:0000256" key="5">
    <source>
        <dbReference type="ARBA" id="ARBA00022729"/>
    </source>
</evidence>
<dbReference type="NCBIfam" id="TIGR04056">
    <property type="entry name" value="OMP_RagA_SusC"/>
    <property type="match status" value="1"/>
</dbReference>
<reference evidence="12" key="1">
    <citation type="submission" date="2022-12" db="EMBL/GenBank/DDBJ databases">
        <title>Phocaeicola acetigenes sp. nov., isolated feces from a healthy human.</title>
        <authorList>
            <person name="Do H."/>
            <person name="Ha Y.B."/>
            <person name="Kim J.-S."/>
            <person name="Suh M.K."/>
            <person name="Kim H.S."/>
            <person name="Lee J.-S."/>
        </authorList>
    </citation>
    <scope>NUCLEOTIDE SEQUENCE</scope>
    <source>
        <strain evidence="12">KGMB11183</strain>
    </source>
</reference>
<feature type="domain" description="Secretin/TonB short N-terminal" evidence="11">
    <location>
        <begin position="50"/>
        <end position="101"/>
    </location>
</feature>
<dbReference type="Gene3D" id="2.170.130.10">
    <property type="entry name" value="TonB-dependent receptor, plug domain"/>
    <property type="match status" value="1"/>
</dbReference>
<evidence type="ECO:0000256" key="1">
    <source>
        <dbReference type="ARBA" id="ARBA00004571"/>
    </source>
</evidence>
<keyword evidence="4 8" id="KW-0812">Transmembrane</keyword>
<dbReference type="PROSITE" id="PS52016">
    <property type="entry name" value="TONB_DEPENDENT_REC_3"/>
    <property type="match status" value="1"/>
</dbReference>
<feature type="signal peptide" evidence="10">
    <location>
        <begin position="1"/>
        <end position="23"/>
    </location>
</feature>
<feature type="region of interest" description="Disordered" evidence="9">
    <location>
        <begin position="615"/>
        <end position="636"/>
    </location>
</feature>
<feature type="chain" id="PRO_5045368127" evidence="10">
    <location>
        <begin position="24"/>
        <end position="1092"/>
    </location>
</feature>
<proteinExistence type="inferred from homology"/>
<comment type="similarity">
    <text evidence="8">Belongs to the TonB-dependent receptor family.</text>
</comment>
<dbReference type="Pfam" id="PF13715">
    <property type="entry name" value="CarbopepD_reg_2"/>
    <property type="match status" value="1"/>
</dbReference>
<dbReference type="Proteomes" id="UP001141933">
    <property type="component" value="Unassembled WGS sequence"/>
</dbReference>
<dbReference type="EMBL" id="JAPZVM010000003">
    <property type="protein sequence ID" value="MCZ8372174.1"/>
    <property type="molecule type" value="Genomic_DNA"/>
</dbReference>
<feature type="compositionally biased region" description="Polar residues" evidence="9">
    <location>
        <begin position="615"/>
        <end position="625"/>
    </location>
</feature>
<keyword evidence="2 8" id="KW-0813">Transport</keyword>
<dbReference type="SUPFAM" id="SSF56935">
    <property type="entry name" value="Porins"/>
    <property type="match status" value="1"/>
</dbReference>
<keyword evidence="13" id="KW-1185">Reference proteome</keyword>
<dbReference type="InterPro" id="IPR039426">
    <property type="entry name" value="TonB-dep_rcpt-like"/>
</dbReference>
<dbReference type="InterPro" id="IPR023997">
    <property type="entry name" value="TonB-dep_OMP_SusC/RagA_CS"/>
</dbReference>
<keyword evidence="12" id="KW-0675">Receptor</keyword>
<evidence type="ECO:0000256" key="7">
    <source>
        <dbReference type="ARBA" id="ARBA00023237"/>
    </source>
</evidence>
<keyword evidence="7 8" id="KW-0998">Cell outer membrane</keyword>
<evidence type="ECO:0000256" key="10">
    <source>
        <dbReference type="SAM" id="SignalP"/>
    </source>
</evidence>
<sequence>MKKSTLGVLFIFVGTFYATASYAQNMKVTVVSNSISAEKILSEIESQTDYLFVYDVNDVNLKRKIKINAKNRPVSDVLKQIFSGTDIAYAMEGKNIMLMKKKEQSEIVQQASNVITGIVKDSKGESIIGANIKVKGQTTGTITDFDGRFVLEIPENSILQISYIGYVAQEVKIGTQKDLTIILKEDTEVLDEVVVVGYGSQRKINLTGSVASVSKKELQSRPITALSTAIQGLMPGVTITSTDGQPGADGASIRVRGQGTLNNADPYILVDGVEEGSINQIDANDIESISVLKDAAAAAIYGSKASNGVILITTKRGSEGKAVVSYNASVGFQSPTARVERMDSWEAAEFYNRALENSGKAIRFEEEDIELFKNGTDPYGHPNTDWYDLAYNSGFIHKHNISVSGGTKTVRYMNSIGFLGQDGVLRNSGRKQFNVRSNVDIKVSDKLNMRSNLSYINNYYWEPNNSRYGDGPGQVINLVNTFAPWIPYKNEDGSYGGNGDGNPIAWLDVNERCLHKGQKFTGIMAADYKLINGLVLTAQGAYTMNFSDYKAFMKDIQLNEDVYQGPNELTETMSISNRLAFDGLLNYDKMFGKHHIKGLAGYRVEKYNYKTLTGNRTGFPTNEQTDLGAGQDDSQTNDGYSRELALMSWFARINYDYMGKYLLEVNFRADASSRFNKDNRWGYFPGVSAGWRISEENFMEGSKGWLQSLKLRVSWGQLGNQEAINDYYPALSTYSIGKNFVFDGVVHTGICQVGYKQADITWETTTTTGIGVDMSFLDYFNVSLDYYYRKTTDMLMDVQVPATFGFGAYMANIGSMENEGVELSASWQQKFGNWTLGATGNFAYNRNEILSLGEVKEMIDDYYINRVGSPYNSYYTYVVDGIFRSDEEAAAYQEQYGNPFNSDFKAGDLKFKDVNGDGSLTSDDKDLIGTNQPKFTYGLSFNATWKNIDFSIMGQGVTGTRRYFTQEVVGDFKGDASHPSTAWRDAWSEENPNGSFPRPTEGTASHNHQSTRSSFWCFDTDYFRIKNLQIGYTFPKSWLVKVGVDRMRLYYSGENMFTFDNMPVDIDPESENGSVRTFPNLKTHSIGINLTF</sequence>